<evidence type="ECO:0000256" key="3">
    <source>
        <dbReference type="ARBA" id="ARBA00022676"/>
    </source>
</evidence>
<dbReference type="OMA" id="HEHALWD"/>
<dbReference type="GO" id="GO:0045489">
    <property type="term" value="P:pectin biosynthetic process"/>
    <property type="evidence" value="ECO:0007669"/>
    <property type="project" value="UniProtKB-UniPathway"/>
</dbReference>
<dbReference type="EC" id="2.4.1.-" evidence="4"/>
<keyword evidence="3 4" id="KW-0808">Transferase</keyword>
<dbReference type="GO" id="GO:0000139">
    <property type="term" value="C:Golgi membrane"/>
    <property type="evidence" value="ECO:0007669"/>
    <property type="project" value="UniProtKB-SubCell"/>
</dbReference>
<evidence type="ECO:0000256" key="2">
    <source>
        <dbReference type="ARBA" id="ARBA00006351"/>
    </source>
</evidence>
<dbReference type="SUPFAM" id="SSF53448">
    <property type="entry name" value="Nucleotide-diphospho-sugar transferases"/>
    <property type="match status" value="1"/>
</dbReference>
<keyword evidence="4" id="KW-0961">Cell wall biogenesis/degradation</keyword>
<dbReference type="Gene3D" id="3.90.550.10">
    <property type="entry name" value="Spore Coat Polysaccharide Biosynthesis Protein SpsA, Chain A"/>
    <property type="match status" value="1"/>
</dbReference>
<dbReference type="PANTHER" id="PTHR32116">
    <property type="entry name" value="GALACTURONOSYLTRANSFERASE 4-RELATED"/>
    <property type="match status" value="1"/>
</dbReference>
<organism evidence="5 6">
    <name type="scientific">Asparagus officinalis</name>
    <name type="common">Garden asparagus</name>
    <dbReference type="NCBI Taxonomy" id="4686"/>
    <lineage>
        <taxon>Eukaryota</taxon>
        <taxon>Viridiplantae</taxon>
        <taxon>Streptophyta</taxon>
        <taxon>Embryophyta</taxon>
        <taxon>Tracheophyta</taxon>
        <taxon>Spermatophyta</taxon>
        <taxon>Magnoliopsida</taxon>
        <taxon>Liliopsida</taxon>
        <taxon>Asparagales</taxon>
        <taxon>Asparagaceae</taxon>
        <taxon>Asparagoideae</taxon>
        <taxon>Asparagus</taxon>
    </lineage>
</organism>
<evidence type="ECO:0000256" key="4">
    <source>
        <dbReference type="RuleBase" id="RU362027"/>
    </source>
</evidence>
<keyword evidence="3 4" id="KW-0328">Glycosyltransferase</keyword>
<proteinExistence type="inferred from homology"/>
<reference evidence="6" key="1">
    <citation type="journal article" date="2017" name="Nat. Commun.">
        <title>The asparagus genome sheds light on the origin and evolution of a young Y chromosome.</title>
        <authorList>
            <person name="Harkess A."/>
            <person name="Zhou J."/>
            <person name="Xu C."/>
            <person name="Bowers J.E."/>
            <person name="Van der Hulst R."/>
            <person name="Ayyampalayam S."/>
            <person name="Mercati F."/>
            <person name="Riccardi P."/>
            <person name="McKain M.R."/>
            <person name="Kakrana A."/>
            <person name="Tang H."/>
            <person name="Ray J."/>
            <person name="Groenendijk J."/>
            <person name="Arikit S."/>
            <person name="Mathioni S.M."/>
            <person name="Nakano M."/>
            <person name="Shan H."/>
            <person name="Telgmann-Rauber A."/>
            <person name="Kanno A."/>
            <person name="Yue Z."/>
            <person name="Chen H."/>
            <person name="Li W."/>
            <person name="Chen Y."/>
            <person name="Xu X."/>
            <person name="Zhang Y."/>
            <person name="Luo S."/>
            <person name="Chen H."/>
            <person name="Gao J."/>
            <person name="Mao Z."/>
            <person name="Pires J.C."/>
            <person name="Luo M."/>
            <person name="Kudrna D."/>
            <person name="Wing R.A."/>
            <person name="Meyers B.C."/>
            <person name="Yi K."/>
            <person name="Kong H."/>
            <person name="Lavrijsen P."/>
            <person name="Sunseri F."/>
            <person name="Falavigna A."/>
            <person name="Ye Y."/>
            <person name="Leebens-Mack J.H."/>
            <person name="Chen G."/>
        </authorList>
    </citation>
    <scope>NUCLEOTIDE SEQUENCE [LARGE SCALE GENOMIC DNA]</scope>
    <source>
        <strain evidence="6">cv. DH0086</strain>
    </source>
</reference>
<dbReference type="EMBL" id="CM007383">
    <property type="protein sequence ID" value="ONK73877.1"/>
    <property type="molecule type" value="Genomic_DNA"/>
</dbReference>
<dbReference type="PANTHER" id="PTHR32116:SF61">
    <property type="entry name" value="GALACTURONOSYLTRANSFERASE 9-RELATED"/>
    <property type="match status" value="1"/>
</dbReference>
<dbReference type="GO" id="GO:0047262">
    <property type="term" value="F:polygalacturonate 4-alpha-galacturonosyltransferase activity"/>
    <property type="evidence" value="ECO:0007669"/>
    <property type="project" value="InterPro"/>
</dbReference>
<protein>
    <recommendedName>
        <fullName evidence="4">Hexosyltransferase</fullName>
        <ecNumber evidence="4">2.4.1.-</ecNumber>
    </recommendedName>
</protein>
<keyword evidence="4" id="KW-0333">Golgi apparatus</keyword>
<name>A0A5P1F8Z7_ASPOF</name>
<dbReference type="GO" id="GO:0071555">
    <property type="term" value="P:cell wall organization"/>
    <property type="evidence" value="ECO:0007669"/>
    <property type="project" value="UniProtKB-KW"/>
</dbReference>
<sequence length="188" mass="21628">MFPKLRRIVLLEDDVVVQRDLAGLFRADLGGKVNGAVEMCFGGFRRYSKYLNFSTEAVKEKFSPRACAWGFGVNVFDLDVWRREQCTDQFHQFQNLNEDGLLWNPGTVLPAGLATFYTTTKPLEKSWHVMGLGYNPSVSQDEIRNAAVIHFNGNMKPWLDVALNQYKHLWTKYVDSEMEFLPLCNFGF</sequence>
<evidence type="ECO:0000313" key="5">
    <source>
        <dbReference type="EMBL" id="ONK73877.1"/>
    </source>
</evidence>
<accession>A0A5P1F8Z7</accession>
<dbReference type="Pfam" id="PF01501">
    <property type="entry name" value="Glyco_transf_8"/>
    <property type="match status" value="1"/>
</dbReference>
<dbReference type="UniPathway" id="UPA00845"/>
<keyword evidence="6" id="KW-1185">Reference proteome</keyword>
<gene>
    <name evidence="5" type="ORF">A4U43_C03F490</name>
</gene>
<evidence type="ECO:0000313" key="6">
    <source>
        <dbReference type="Proteomes" id="UP000243459"/>
    </source>
</evidence>
<dbReference type="InterPro" id="IPR002495">
    <property type="entry name" value="Glyco_trans_8"/>
</dbReference>
<dbReference type="AlphaFoldDB" id="A0A5P1F8Z7"/>
<comment type="similarity">
    <text evidence="2 4">Belongs to the glycosyltransferase 8 family.</text>
</comment>
<dbReference type="InterPro" id="IPR029993">
    <property type="entry name" value="GAUT"/>
</dbReference>
<comment type="subcellular location">
    <subcellularLocation>
        <location evidence="4">Golgi apparatus membrane</location>
        <topology evidence="4">Single-pass type II membrane protein</topology>
    </subcellularLocation>
</comment>
<dbReference type="InterPro" id="IPR029044">
    <property type="entry name" value="Nucleotide-diphossugar_trans"/>
</dbReference>
<dbReference type="Proteomes" id="UP000243459">
    <property type="component" value="Chromosome 3"/>
</dbReference>
<comment type="pathway">
    <text evidence="1 4">Glycan metabolism; pectin biosynthesis.</text>
</comment>
<dbReference type="Gramene" id="ONK73877">
    <property type="protein sequence ID" value="ONK73877"/>
    <property type="gene ID" value="A4U43_C03F490"/>
</dbReference>
<evidence type="ECO:0000256" key="1">
    <source>
        <dbReference type="ARBA" id="ARBA00004877"/>
    </source>
</evidence>